<dbReference type="EMBL" id="WIXP02000013">
    <property type="protein sequence ID" value="KAF6201098.1"/>
    <property type="molecule type" value="Genomic_DNA"/>
</dbReference>
<organism evidence="1 2">
    <name type="scientific">Apolygus lucorum</name>
    <name type="common">Small green plant bug</name>
    <name type="synonym">Lygocoris lucorum</name>
    <dbReference type="NCBI Taxonomy" id="248454"/>
    <lineage>
        <taxon>Eukaryota</taxon>
        <taxon>Metazoa</taxon>
        <taxon>Ecdysozoa</taxon>
        <taxon>Arthropoda</taxon>
        <taxon>Hexapoda</taxon>
        <taxon>Insecta</taxon>
        <taxon>Pterygota</taxon>
        <taxon>Neoptera</taxon>
        <taxon>Paraneoptera</taxon>
        <taxon>Hemiptera</taxon>
        <taxon>Heteroptera</taxon>
        <taxon>Panheteroptera</taxon>
        <taxon>Cimicomorpha</taxon>
        <taxon>Miridae</taxon>
        <taxon>Mirini</taxon>
        <taxon>Apolygus</taxon>
    </lineage>
</organism>
<accession>A0A6A4J0H4</accession>
<dbReference type="SUPFAM" id="SSF53955">
    <property type="entry name" value="Lysozyme-like"/>
    <property type="match status" value="1"/>
</dbReference>
<reference evidence="1" key="1">
    <citation type="journal article" date="2021" name="Mol. Ecol. Resour.">
        <title>Apolygus lucorum genome provides insights into omnivorousness and mesophyll feeding.</title>
        <authorList>
            <person name="Liu Y."/>
            <person name="Liu H."/>
            <person name="Wang H."/>
            <person name="Huang T."/>
            <person name="Liu B."/>
            <person name="Yang B."/>
            <person name="Yin L."/>
            <person name="Li B."/>
            <person name="Zhang Y."/>
            <person name="Zhang S."/>
            <person name="Jiang F."/>
            <person name="Zhang X."/>
            <person name="Ren Y."/>
            <person name="Wang B."/>
            <person name="Wang S."/>
            <person name="Lu Y."/>
            <person name="Wu K."/>
            <person name="Fan W."/>
            <person name="Wang G."/>
        </authorList>
    </citation>
    <scope>NUCLEOTIDE SEQUENCE</scope>
    <source>
        <strain evidence="1">12Hb</strain>
    </source>
</reference>
<sequence length="204" mass="23117">MWFLVWTVFGLWVGICRGKTFDALELGRELRKHGVSSWDVPVLVCLAHNMSNFETHSTVVTPYGNYRGIFGLPDNGIASCNKTVDDMLDDEIADDILCLEYSLTRRTYLTPKLVIIINSHKLFWPELCYEWIEHLSFEKDVQLQNVSSGHHCKKHTTASNSVNGALVLLVLLLSVIQLMCFIAILVALKPKMMIRNVINGIPLK</sequence>
<dbReference type="InterPro" id="IPR023346">
    <property type="entry name" value="Lysozyme-like_dom_sf"/>
</dbReference>
<dbReference type="AlphaFoldDB" id="A0A6A4J0H4"/>
<evidence type="ECO:0000313" key="2">
    <source>
        <dbReference type="Proteomes" id="UP000466442"/>
    </source>
</evidence>
<protein>
    <submittedName>
        <fullName evidence="1">Uncharacterized protein</fullName>
    </submittedName>
</protein>
<gene>
    <name evidence="1" type="ORF">GE061_005545</name>
</gene>
<dbReference type="Proteomes" id="UP000466442">
    <property type="component" value="Unassembled WGS sequence"/>
</dbReference>
<evidence type="ECO:0000313" key="1">
    <source>
        <dbReference type="EMBL" id="KAF6201098.1"/>
    </source>
</evidence>
<name>A0A6A4J0H4_APOLU</name>
<dbReference type="Gene3D" id="1.10.530.10">
    <property type="match status" value="1"/>
</dbReference>
<comment type="caution">
    <text evidence="1">The sequence shown here is derived from an EMBL/GenBank/DDBJ whole genome shotgun (WGS) entry which is preliminary data.</text>
</comment>
<proteinExistence type="predicted"/>
<keyword evidence="2" id="KW-1185">Reference proteome</keyword>